<keyword evidence="1" id="KW-0472">Membrane</keyword>
<feature type="transmembrane region" description="Helical" evidence="1">
    <location>
        <begin position="29"/>
        <end position="47"/>
    </location>
</feature>
<evidence type="ECO:0008006" key="4">
    <source>
        <dbReference type="Google" id="ProtNLM"/>
    </source>
</evidence>
<dbReference type="EMBL" id="JXSQ01000015">
    <property type="protein sequence ID" value="KIP52096.1"/>
    <property type="molecule type" value="Genomic_DNA"/>
</dbReference>
<dbReference type="Proteomes" id="UP000032120">
    <property type="component" value="Unassembled WGS sequence"/>
</dbReference>
<dbReference type="AlphaFoldDB" id="A0A0D0HWW5"/>
<evidence type="ECO:0000256" key="1">
    <source>
        <dbReference type="SAM" id="Phobius"/>
    </source>
</evidence>
<reference evidence="2 3" key="1">
    <citation type="submission" date="2015-01" db="EMBL/GenBank/DDBJ databases">
        <title>Draft genome sequence of Leucobacter komagatae strain VKM ST2845.</title>
        <authorList>
            <person name="Karlyshev A.V."/>
            <person name="Kudryashova E.B."/>
        </authorList>
    </citation>
    <scope>NUCLEOTIDE SEQUENCE [LARGE SCALE GENOMIC DNA]</scope>
    <source>
        <strain evidence="2 3">VKM ST2845</strain>
    </source>
</reference>
<dbReference type="OrthoDB" id="5110284at2"/>
<organism evidence="2 3">
    <name type="scientific">Leucobacter komagatae</name>
    <dbReference type="NCBI Taxonomy" id="55969"/>
    <lineage>
        <taxon>Bacteria</taxon>
        <taxon>Bacillati</taxon>
        <taxon>Actinomycetota</taxon>
        <taxon>Actinomycetes</taxon>
        <taxon>Micrococcales</taxon>
        <taxon>Microbacteriaceae</taxon>
        <taxon>Leucobacter</taxon>
    </lineage>
</organism>
<keyword evidence="1" id="KW-0812">Transmembrane</keyword>
<keyword evidence="3" id="KW-1185">Reference proteome</keyword>
<sequence>MKTVIVQLDRAGETGLRSEAFPSLRDQRINRVIAVVLIIGSLVLMSLPQTSDWLRLMYALAGAAVMTVFLQKLWNPRVFLPGILRVSQASTPLRLVPFRGGRIVAVAAMLGTLVVGSAAAALAVQVYVRDPAAFSFFSLPVRARVGMAVAVALSVFMVRVLIQERRAGSGIELSEWGVVAAGDGDIGRIGWDMLFRATIMPDTRRGPQLLLHGRDGRTVGIPPRFHCSDPMVVAALIHFYRDHPEERNLLATPERAVERFRASLI</sequence>
<keyword evidence="1" id="KW-1133">Transmembrane helix</keyword>
<feature type="transmembrane region" description="Helical" evidence="1">
    <location>
        <begin position="143"/>
        <end position="162"/>
    </location>
</feature>
<feature type="transmembrane region" description="Helical" evidence="1">
    <location>
        <begin position="53"/>
        <end position="70"/>
    </location>
</feature>
<feature type="transmembrane region" description="Helical" evidence="1">
    <location>
        <begin position="103"/>
        <end position="123"/>
    </location>
</feature>
<comment type="caution">
    <text evidence="2">The sequence shown here is derived from an EMBL/GenBank/DDBJ whole genome shotgun (WGS) entry which is preliminary data.</text>
</comment>
<accession>A0A0D0HWW5</accession>
<proteinExistence type="predicted"/>
<dbReference type="RefSeq" id="WP_042544535.1">
    <property type="nucleotide sequence ID" value="NZ_JXSQ01000015.1"/>
</dbReference>
<name>A0A0D0HWW5_9MICO</name>
<gene>
    <name evidence="2" type="ORF">SD72_11105</name>
</gene>
<protein>
    <recommendedName>
        <fullName evidence="4">PH (Pleckstrin Homology) domain-containing protein</fullName>
    </recommendedName>
</protein>
<evidence type="ECO:0000313" key="3">
    <source>
        <dbReference type="Proteomes" id="UP000032120"/>
    </source>
</evidence>
<evidence type="ECO:0000313" key="2">
    <source>
        <dbReference type="EMBL" id="KIP52096.1"/>
    </source>
</evidence>